<reference evidence="12" key="2">
    <citation type="submission" date="2021-02" db="EMBL/GenBank/DDBJ databases">
        <authorList>
            <person name="Han P."/>
        </authorList>
    </citation>
    <scope>NUCLEOTIDE SEQUENCE</scope>
    <source>
        <strain evidence="12">Nitrosomonas nitrosa 18-3D</strain>
    </source>
</reference>
<sequence>MLFSIIIPTLNESENIDSLVTRLLALKVFSENFEIIFVDDGSKDGTQEKIRRWEARNNNIHLVERRAKPDLAASIIEGAATARSNVIVVMDADLSHLPEQLPSIVAPVLEGRYDVAIGSRYVAGGSTQGWPFYRQWLSRLGGFCARPICDVNDATSGFFACRRELITNIPENARGYKILLELLMTGQNKLNFIEVPISFHDRTHGTSKLSLSHHLIYLQRLISLAGGTVSFGTASRFAIVGFLGVFVDALVFQWMLNWEAGLALAHITSFLAAVTINYTLNSKWSFRSHSKGYLTWHQFSRFLTVGLFALLLRGGVLALLVYSWNIPAGIAIFPAIAATAIVNYLGSAFYVFPVNGNRPSLDIRWRVAAVGIVLFAVSLRLIYLGLAQLIPDEAYYWQYAQHMDLSYFDHPPMVAWLIWLGTALVGQNEFGVRIGAFVCGLIAMGYLYALTRNLYDKSTGMRAILLFSVLPFGFASGLVMTPDAPLIAAWAATLYYMERALIAGRSTAWLGMGIAFGLGLLSKYTLGLLGIAALLFVILDPIARRWMKRPHPYLSATLALLLFSPVIIWNFENNWVSFLFQTERLGGGGSVFSVHYLLFYIAIILTPVGLYAALQALRYAASKDDMDRHDNERRRNLFVLVFTGIPLIIFMGISTFDTPRFHWTSPVWLAILPTMAWMMGQTRPALNKLSSHLRAIWHPTIIISLLAYALVLHYVVLGIPGIPYQYLSEHYFWKEAAIEVEKIAEEIQSQTGEIPIVVGMSKWSIASALSFYNKNNVGLDIRSRNTFGESGAMYDFWYPSQPPTDRPLILVGMKRDVLERNRAGNEIDLMLHEPSPIHYKIVTRNGTPLRCLYYRTAQGYRGNEMSTLSHNMR</sequence>
<dbReference type="Gene3D" id="3.90.550.10">
    <property type="entry name" value="Spore Coat Polysaccharide Biosynthesis Protein SpsA, Chain A"/>
    <property type="match status" value="1"/>
</dbReference>
<feature type="transmembrane region" description="Helical" evidence="8">
    <location>
        <begin position="463"/>
        <end position="496"/>
    </location>
</feature>
<dbReference type="CDD" id="cd06442">
    <property type="entry name" value="DPM1_like"/>
    <property type="match status" value="1"/>
</dbReference>
<dbReference type="Pfam" id="PF13231">
    <property type="entry name" value="PMT_2"/>
    <property type="match status" value="1"/>
</dbReference>
<dbReference type="STRING" id="52442.SAMN05421880_11422"/>
<evidence type="ECO:0000259" key="10">
    <source>
        <dbReference type="Pfam" id="PF04138"/>
    </source>
</evidence>
<comment type="subcellular location">
    <subcellularLocation>
        <location evidence="1">Membrane</location>
        <topology evidence="1">Multi-pass membrane protein</topology>
    </subcellularLocation>
</comment>
<evidence type="ECO:0000256" key="3">
    <source>
        <dbReference type="ARBA" id="ARBA00022676"/>
    </source>
</evidence>
<dbReference type="SUPFAM" id="SSF53448">
    <property type="entry name" value="Nucleotide-diphospho-sugar transferases"/>
    <property type="match status" value="1"/>
</dbReference>
<feature type="transmembrane region" description="Helical" evidence="8">
    <location>
        <begin position="262"/>
        <end position="281"/>
    </location>
</feature>
<dbReference type="GO" id="GO:0000271">
    <property type="term" value="P:polysaccharide biosynthetic process"/>
    <property type="evidence" value="ECO:0007669"/>
    <property type="project" value="InterPro"/>
</dbReference>
<feature type="transmembrane region" description="Helical" evidence="8">
    <location>
        <begin position="365"/>
        <end position="386"/>
    </location>
</feature>
<feature type="transmembrane region" description="Helical" evidence="8">
    <location>
        <begin position="701"/>
        <end position="722"/>
    </location>
</feature>
<dbReference type="EMBL" id="CAJNAP010000012">
    <property type="protein sequence ID" value="CAE6500937.1"/>
    <property type="molecule type" value="Genomic_DNA"/>
</dbReference>
<dbReference type="EMBL" id="FOUF01000014">
    <property type="protein sequence ID" value="SFM36364.1"/>
    <property type="molecule type" value="Genomic_DNA"/>
</dbReference>
<evidence type="ECO:0000256" key="4">
    <source>
        <dbReference type="ARBA" id="ARBA00022679"/>
    </source>
</evidence>
<gene>
    <name evidence="12" type="ORF">NMYAN_20013</name>
    <name evidence="13" type="ORF">SAMN05421880_11422</name>
</gene>
<evidence type="ECO:0000259" key="11">
    <source>
        <dbReference type="Pfam" id="PF13231"/>
    </source>
</evidence>
<dbReference type="Proteomes" id="UP000199561">
    <property type="component" value="Unassembled WGS sequence"/>
</dbReference>
<dbReference type="InterPro" id="IPR001173">
    <property type="entry name" value="Glyco_trans_2-like"/>
</dbReference>
<dbReference type="GO" id="GO:0016020">
    <property type="term" value="C:membrane"/>
    <property type="evidence" value="ECO:0007669"/>
    <property type="project" value="UniProtKB-SubCell"/>
</dbReference>
<feature type="transmembrane region" description="Helical" evidence="8">
    <location>
        <begin position="302"/>
        <end position="324"/>
    </location>
</feature>
<evidence type="ECO:0000313" key="13">
    <source>
        <dbReference type="EMBL" id="SFM36364.1"/>
    </source>
</evidence>
<dbReference type="OrthoDB" id="8933800at2"/>
<dbReference type="InterPro" id="IPR039528">
    <property type="entry name" value="DPM1-like"/>
</dbReference>
<evidence type="ECO:0000256" key="7">
    <source>
        <dbReference type="ARBA" id="ARBA00023136"/>
    </source>
</evidence>
<evidence type="ECO:0000256" key="8">
    <source>
        <dbReference type="SAM" id="Phobius"/>
    </source>
</evidence>
<keyword evidence="7 8" id="KW-0472">Membrane</keyword>
<accession>A0A1I4Q8H8</accession>
<dbReference type="GO" id="GO:0004582">
    <property type="term" value="F:dolichyl-phosphate beta-D-mannosyltransferase activity"/>
    <property type="evidence" value="ECO:0007669"/>
    <property type="project" value="InterPro"/>
</dbReference>
<dbReference type="Pfam" id="PF00535">
    <property type="entry name" value="Glycos_transf_2"/>
    <property type="match status" value="1"/>
</dbReference>
<proteinExistence type="inferred from homology"/>
<dbReference type="RefSeq" id="WP_090668827.1">
    <property type="nucleotide sequence ID" value="NZ_CAJNAP010000012.1"/>
</dbReference>
<evidence type="ECO:0000259" key="9">
    <source>
        <dbReference type="Pfam" id="PF00535"/>
    </source>
</evidence>
<dbReference type="GO" id="GO:0006506">
    <property type="term" value="P:GPI anchor biosynthetic process"/>
    <property type="evidence" value="ECO:0007669"/>
    <property type="project" value="TreeGrafter"/>
</dbReference>
<dbReference type="PANTHER" id="PTHR43398">
    <property type="entry name" value="DOLICHOL-PHOSPHATE MANNOSYLTRANSFERASE SUBUNIT 1"/>
    <property type="match status" value="1"/>
</dbReference>
<evidence type="ECO:0000313" key="12">
    <source>
        <dbReference type="EMBL" id="CAE6500937.1"/>
    </source>
</evidence>
<evidence type="ECO:0000256" key="6">
    <source>
        <dbReference type="ARBA" id="ARBA00022989"/>
    </source>
</evidence>
<dbReference type="GO" id="GO:0006488">
    <property type="term" value="P:dolichol-linked oligosaccharide biosynthetic process"/>
    <property type="evidence" value="ECO:0007669"/>
    <property type="project" value="TreeGrafter"/>
</dbReference>
<protein>
    <submittedName>
        <fullName evidence="13">Dolichol-phosphate mannosyltransferase</fullName>
    </submittedName>
</protein>
<feature type="transmembrane region" description="Helical" evidence="8">
    <location>
        <begin position="430"/>
        <end position="451"/>
    </location>
</feature>
<evidence type="ECO:0000256" key="5">
    <source>
        <dbReference type="ARBA" id="ARBA00022692"/>
    </source>
</evidence>
<dbReference type="InterPro" id="IPR029044">
    <property type="entry name" value="Nucleotide-diphossugar_trans"/>
</dbReference>
<feature type="domain" description="Glycosyltransferase RgtA/B/C/D-like" evidence="11">
    <location>
        <begin position="409"/>
        <end position="569"/>
    </location>
</feature>
<feature type="domain" description="GtrA/DPMS transmembrane" evidence="10">
    <location>
        <begin position="236"/>
        <end position="352"/>
    </location>
</feature>
<dbReference type="Proteomes" id="UP000601736">
    <property type="component" value="Unassembled WGS sequence"/>
</dbReference>
<name>A0A1I4Q8H8_9PROT</name>
<reference evidence="13 14" key="1">
    <citation type="submission" date="2016-10" db="EMBL/GenBank/DDBJ databases">
        <authorList>
            <person name="de Groot N.N."/>
        </authorList>
    </citation>
    <scope>NUCLEOTIDE SEQUENCE [LARGE SCALE GENOMIC DNA]</scope>
    <source>
        <strain evidence="13 14">Nm146</strain>
    </source>
</reference>
<evidence type="ECO:0000256" key="2">
    <source>
        <dbReference type="ARBA" id="ARBA00006739"/>
    </source>
</evidence>
<dbReference type="AlphaFoldDB" id="A0A1I4Q8H8"/>
<keyword evidence="4 13" id="KW-0808">Transferase</keyword>
<evidence type="ECO:0000313" key="14">
    <source>
        <dbReference type="Proteomes" id="UP000199561"/>
    </source>
</evidence>
<feature type="domain" description="Glycosyltransferase 2-like" evidence="9">
    <location>
        <begin position="4"/>
        <end position="164"/>
    </location>
</feature>
<feature type="transmembrane region" description="Helical" evidence="8">
    <location>
        <begin position="508"/>
        <end position="539"/>
    </location>
</feature>
<feature type="transmembrane region" description="Helical" evidence="8">
    <location>
        <begin position="330"/>
        <end position="353"/>
    </location>
</feature>
<dbReference type="PANTHER" id="PTHR43398:SF1">
    <property type="entry name" value="DOLICHOL-PHOSPHATE MANNOSYLTRANSFERASE SUBUNIT 1"/>
    <property type="match status" value="1"/>
</dbReference>
<feature type="transmembrane region" description="Helical" evidence="8">
    <location>
        <begin position="551"/>
        <end position="571"/>
    </location>
</feature>
<evidence type="ECO:0000256" key="1">
    <source>
        <dbReference type="ARBA" id="ARBA00004141"/>
    </source>
</evidence>
<feature type="transmembrane region" description="Helical" evidence="8">
    <location>
        <begin position="635"/>
        <end position="655"/>
    </location>
</feature>
<organism evidence="13 14">
    <name type="scientific">Nitrosomonas nitrosa</name>
    <dbReference type="NCBI Taxonomy" id="52442"/>
    <lineage>
        <taxon>Bacteria</taxon>
        <taxon>Pseudomonadati</taxon>
        <taxon>Pseudomonadota</taxon>
        <taxon>Betaproteobacteria</taxon>
        <taxon>Nitrosomonadales</taxon>
        <taxon>Nitrosomonadaceae</taxon>
        <taxon>Nitrosomonas</taxon>
    </lineage>
</organism>
<keyword evidence="14" id="KW-1185">Reference proteome</keyword>
<dbReference type="Pfam" id="PF04138">
    <property type="entry name" value="GtrA_DPMS_TM"/>
    <property type="match status" value="1"/>
</dbReference>
<keyword evidence="5 8" id="KW-0812">Transmembrane</keyword>
<comment type="similarity">
    <text evidence="2">Belongs to the glycosyltransferase 2 family.</text>
</comment>
<keyword evidence="6 8" id="KW-1133">Transmembrane helix</keyword>
<feature type="transmembrane region" description="Helical" evidence="8">
    <location>
        <begin position="591"/>
        <end position="614"/>
    </location>
</feature>
<dbReference type="GO" id="GO:0035269">
    <property type="term" value="P:protein O-linked glycosylation via mannose"/>
    <property type="evidence" value="ECO:0007669"/>
    <property type="project" value="TreeGrafter"/>
</dbReference>
<dbReference type="InterPro" id="IPR038731">
    <property type="entry name" value="RgtA/B/C-like"/>
</dbReference>
<keyword evidence="3 13" id="KW-0328">Glycosyltransferase</keyword>
<dbReference type="InterPro" id="IPR007267">
    <property type="entry name" value="GtrA_DPMS_TM"/>
</dbReference>